<feature type="signal peptide" evidence="2">
    <location>
        <begin position="1"/>
        <end position="19"/>
    </location>
</feature>
<accession>A0A7S4D4Y1</accession>
<feature type="chain" id="PRO_5030684277" evidence="2">
    <location>
        <begin position="20"/>
        <end position="638"/>
    </location>
</feature>
<dbReference type="AlphaFoldDB" id="A0A7S4D4Y1"/>
<feature type="region of interest" description="Disordered" evidence="1">
    <location>
        <begin position="33"/>
        <end position="124"/>
    </location>
</feature>
<feature type="compositionally biased region" description="Polar residues" evidence="1">
    <location>
        <begin position="78"/>
        <end position="88"/>
    </location>
</feature>
<gene>
    <name evidence="3" type="ORF">HAKA00212_LOCUS7639</name>
</gene>
<evidence type="ECO:0000256" key="1">
    <source>
        <dbReference type="SAM" id="MobiDB-lite"/>
    </source>
</evidence>
<feature type="compositionally biased region" description="Polar residues" evidence="1">
    <location>
        <begin position="33"/>
        <end position="45"/>
    </location>
</feature>
<feature type="compositionally biased region" description="Basic residues" evidence="1">
    <location>
        <begin position="49"/>
        <end position="68"/>
    </location>
</feature>
<proteinExistence type="predicted"/>
<organism evidence="3">
    <name type="scientific">Heterosigma akashiwo</name>
    <name type="common">Chromophytic alga</name>
    <name type="synonym">Heterosigma carterae</name>
    <dbReference type="NCBI Taxonomy" id="2829"/>
    <lineage>
        <taxon>Eukaryota</taxon>
        <taxon>Sar</taxon>
        <taxon>Stramenopiles</taxon>
        <taxon>Ochrophyta</taxon>
        <taxon>Raphidophyceae</taxon>
        <taxon>Chattonellales</taxon>
        <taxon>Chattonellaceae</taxon>
        <taxon>Heterosigma</taxon>
    </lineage>
</organism>
<protein>
    <submittedName>
        <fullName evidence="3">Uncharacterized protein</fullName>
    </submittedName>
</protein>
<feature type="region of interest" description="Disordered" evidence="1">
    <location>
        <begin position="138"/>
        <end position="159"/>
    </location>
</feature>
<dbReference type="EMBL" id="HBIU01016394">
    <property type="protein sequence ID" value="CAE0628957.1"/>
    <property type="molecule type" value="Transcribed_RNA"/>
</dbReference>
<evidence type="ECO:0000313" key="3">
    <source>
        <dbReference type="EMBL" id="CAE0628957.1"/>
    </source>
</evidence>
<evidence type="ECO:0000256" key="2">
    <source>
        <dbReference type="SAM" id="SignalP"/>
    </source>
</evidence>
<keyword evidence="2" id="KW-0732">Signal</keyword>
<reference evidence="3" key="1">
    <citation type="submission" date="2021-01" db="EMBL/GenBank/DDBJ databases">
        <authorList>
            <person name="Corre E."/>
            <person name="Pelletier E."/>
            <person name="Niang G."/>
            <person name="Scheremetjew M."/>
            <person name="Finn R."/>
            <person name="Kale V."/>
            <person name="Holt S."/>
            <person name="Cochrane G."/>
            <person name="Meng A."/>
            <person name="Brown T."/>
            <person name="Cohen L."/>
        </authorList>
    </citation>
    <scope>NUCLEOTIDE SEQUENCE</scope>
    <source>
        <strain evidence="3">CCMP3107</strain>
    </source>
</reference>
<name>A0A7S4D4Y1_HETAK</name>
<sequence length="638" mass="70709">MNGSLAVIVMSMLMTSSNAFQAFSSSSASRLIQKSSAPYDRQSSLVMMAKKKGPGRAGASKRKNKRASAPKPAAQDVSAPSSAVNTTLEPPKEQAAAAPAPPAPASMELPKEAPTTPSQPTGEKAEDFGDLVEVVSPDAAGASPDTAGGESTNAAEEEMTLEGDLKKWAETGLKQRPEITGELRDEYTPKFKPMRVEMLRMAVEQEQYGKFRDFDTGKDVTSLPADPEKKFRRCFPEGPGGPVGGPARLPVACSYQDLVVNLDDAVQGGPEALSAFVVDNKDLLGVKARKVLTSLKLRAQQQFDKNKARYYDDMRRALILKENTLMAPFRLLMMRTEERLAPMMGNMEPEKWAGQDRADYLATWLLLKAAVAEWEKRRAQLKSDIEFMETVLKNVWLTEGREQRQLESAEYMCALVQGMSLKLAERPELFDQLPPEARFLEQALRMNTGTEVRQYALQEFLPREGLDGVPELVARVRALGVATEFLSAKTFTSINVAIEEVVACLTAGTPEQADLYVRAFNTGNIGFRTYKVTIDKEYEDALDPQNMGTNADLAPDVRTIEQDYRVVYDALLQSVGLPFRTRVPPADAADSRDRDLGWFHLLDENYEEHLGVEDEVREETRRVLEEMLKDGRPGGRPR</sequence>